<evidence type="ECO:0008006" key="5">
    <source>
        <dbReference type="Google" id="ProtNLM"/>
    </source>
</evidence>
<dbReference type="RefSeq" id="XP_009038711.1">
    <property type="nucleotide sequence ID" value="XM_009040463.1"/>
</dbReference>
<evidence type="ECO:0000256" key="2">
    <source>
        <dbReference type="SAM" id="SignalP"/>
    </source>
</evidence>
<dbReference type="GeneID" id="20225394"/>
<dbReference type="EMBL" id="GL833134">
    <property type="protein sequence ID" value="EGB06534.1"/>
    <property type="molecule type" value="Genomic_DNA"/>
</dbReference>
<dbReference type="Proteomes" id="UP000002729">
    <property type="component" value="Unassembled WGS sequence"/>
</dbReference>
<evidence type="ECO:0000313" key="3">
    <source>
        <dbReference type="EMBL" id="EGB06534.1"/>
    </source>
</evidence>
<accession>F0YEC8</accession>
<name>F0YEC8_AURAN</name>
<reference evidence="3 4" key="1">
    <citation type="journal article" date="2011" name="Proc. Natl. Acad. Sci. U.S.A.">
        <title>Niche of harmful alga Aureococcus anophagefferens revealed through ecogenomics.</title>
        <authorList>
            <person name="Gobler C.J."/>
            <person name="Berry D.L."/>
            <person name="Dyhrman S.T."/>
            <person name="Wilhelm S.W."/>
            <person name="Salamov A."/>
            <person name="Lobanov A.V."/>
            <person name="Zhang Y."/>
            <person name="Collier J.L."/>
            <person name="Wurch L.L."/>
            <person name="Kustka A.B."/>
            <person name="Dill B.D."/>
            <person name="Shah M."/>
            <person name="VerBerkmoes N.C."/>
            <person name="Kuo A."/>
            <person name="Terry A."/>
            <person name="Pangilinan J."/>
            <person name="Lindquist E.A."/>
            <person name="Lucas S."/>
            <person name="Paulsen I.T."/>
            <person name="Hattenrath-Lehmann T.K."/>
            <person name="Talmage S.C."/>
            <person name="Walker E.A."/>
            <person name="Koch F."/>
            <person name="Burson A.M."/>
            <person name="Marcoval M.A."/>
            <person name="Tang Y.Z."/>
            <person name="Lecleir G.R."/>
            <person name="Coyne K.J."/>
            <person name="Berg G.M."/>
            <person name="Bertrand E.M."/>
            <person name="Saito M.A."/>
            <person name="Gladyshev V.N."/>
            <person name="Grigoriev I.V."/>
        </authorList>
    </citation>
    <scope>NUCLEOTIDE SEQUENCE [LARGE SCALE GENOMIC DNA]</scope>
    <source>
        <strain evidence="4">CCMP 1984</strain>
    </source>
</reference>
<dbReference type="KEGG" id="aaf:AURANDRAFT_65563"/>
<proteinExistence type="predicted"/>
<feature type="chain" id="PRO_5003264623" description="Plastid lipid-associated protein/fibrillin conserved domain-containing protein" evidence="2">
    <location>
        <begin position="25"/>
        <end position="280"/>
    </location>
</feature>
<dbReference type="InParanoid" id="F0YEC8"/>
<dbReference type="eggNOG" id="ENOG502SYSJ">
    <property type="taxonomic scope" value="Eukaryota"/>
</dbReference>
<evidence type="ECO:0000313" key="4">
    <source>
        <dbReference type="Proteomes" id="UP000002729"/>
    </source>
</evidence>
<feature type="region of interest" description="Disordered" evidence="1">
    <location>
        <begin position="215"/>
        <end position="260"/>
    </location>
</feature>
<gene>
    <name evidence="3" type="ORF">AURANDRAFT_65563</name>
</gene>
<organism evidence="4">
    <name type="scientific">Aureococcus anophagefferens</name>
    <name type="common">Harmful bloom alga</name>
    <dbReference type="NCBI Taxonomy" id="44056"/>
    <lineage>
        <taxon>Eukaryota</taxon>
        <taxon>Sar</taxon>
        <taxon>Stramenopiles</taxon>
        <taxon>Ochrophyta</taxon>
        <taxon>Pelagophyceae</taxon>
        <taxon>Pelagomonadales</taxon>
        <taxon>Pelagomonadaceae</taxon>
        <taxon>Aureococcus</taxon>
    </lineage>
</organism>
<feature type="signal peptide" evidence="2">
    <location>
        <begin position="1"/>
        <end position="24"/>
    </location>
</feature>
<keyword evidence="2" id="KW-0732">Signal</keyword>
<dbReference type="AlphaFoldDB" id="F0YEC8"/>
<dbReference type="OrthoDB" id="427510at2759"/>
<keyword evidence="4" id="KW-1185">Reference proteome</keyword>
<protein>
    <recommendedName>
        <fullName evidence="5">Plastid lipid-associated protein/fibrillin conserved domain-containing protein</fullName>
    </recommendedName>
</protein>
<evidence type="ECO:0000256" key="1">
    <source>
        <dbReference type="SAM" id="MobiDB-lite"/>
    </source>
</evidence>
<sequence>MELMQSMMARCCLVAALVVSGAHGFALPRPGARAPRGAGVSLRASPSDVAAALGDERLVLNFACFGFYERDCLLELDGDGTCEYSAGMISDGPGEWRVVGGDPDGGESPADAYLEFSQPMTEIYRELYNVPSGTVFWRGRVVPSGGGYAVVDGVAISEAESQTSKLLSKVVLRGGGFQKEGTFTGRLVLPDDDEDDLPQPVSIELFDDDGDDAEVAQQAAKRVRKRKKLKASESDKGFAKAPDPVAAPAPEPVAFESNDAADARKADFGVGTPLFGKKKQ</sequence>